<feature type="transmembrane region" description="Helical" evidence="1">
    <location>
        <begin position="31"/>
        <end position="55"/>
    </location>
</feature>
<proteinExistence type="predicted"/>
<reference evidence="2" key="1">
    <citation type="submission" date="2018-02" db="EMBL/GenBank/DDBJ databases">
        <title>Rhizophora mucronata_Transcriptome.</title>
        <authorList>
            <person name="Meera S.P."/>
            <person name="Sreeshan A."/>
            <person name="Augustine A."/>
        </authorList>
    </citation>
    <scope>NUCLEOTIDE SEQUENCE</scope>
    <source>
        <tissue evidence="2">Leaf</tissue>
    </source>
</reference>
<evidence type="ECO:0000313" key="2">
    <source>
        <dbReference type="EMBL" id="MBX67856.1"/>
    </source>
</evidence>
<organism evidence="2">
    <name type="scientific">Rhizophora mucronata</name>
    <name type="common">Asiatic mangrove</name>
    <dbReference type="NCBI Taxonomy" id="61149"/>
    <lineage>
        <taxon>Eukaryota</taxon>
        <taxon>Viridiplantae</taxon>
        <taxon>Streptophyta</taxon>
        <taxon>Embryophyta</taxon>
        <taxon>Tracheophyta</taxon>
        <taxon>Spermatophyta</taxon>
        <taxon>Magnoliopsida</taxon>
        <taxon>eudicotyledons</taxon>
        <taxon>Gunneridae</taxon>
        <taxon>Pentapetalae</taxon>
        <taxon>rosids</taxon>
        <taxon>fabids</taxon>
        <taxon>Malpighiales</taxon>
        <taxon>Rhizophoraceae</taxon>
        <taxon>Rhizophora</taxon>
    </lineage>
</organism>
<protein>
    <submittedName>
        <fullName evidence="2">Uncharacterized protein</fullName>
    </submittedName>
</protein>
<evidence type="ECO:0000256" key="1">
    <source>
        <dbReference type="SAM" id="Phobius"/>
    </source>
</evidence>
<dbReference type="AlphaFoldDB" id="A0A2P2QLJ7"/>
<keyword evidence="1" id="KW-0812">Transmembrane</keyword>
<sequence length="71" mass="8278">MHLGWKQSKKKMEKLERHLSSFVKKMEYPKIVVGLVLPPIFIVKVILLTFLAHFAHPSGRKPINRTSLLRD</sequence>
<keyword evidence="1" id="KW-1133">Transmembrane helix</keyword>
<dbReference type="EMBL" id="GGEC01087372">
    <property type="protein sequence ID" value="MBX67856.1"/>
    <property type="molecule type" value="Transcribed_RNA"/>
</dbReference>
<name>A0A2P2QLJ7_RHIMU</name>
<accession>A0A2P2QLJ7</accession>
<keyword evidence="1" id="KW-0472">Membrane</keyword>